<evidence type="ECO:0000256" key="2">
    <source>
        <dbReference type="ARBA" id="ARBA00004922"/>
    </source>
</evidence>
<evidence type="ECO:0000313" key="15">
    <source>
        <dbReference type="Proteomes" id="UP000184363"/>
    </source>
</evidence>
<sequence length="538" mass="59290">MVLRSVGSARPVQPSRPADETPEAGIVAVGGAPPLRHRVDDPVTLLGPPPPADRLRGWLVTLVVTAVAALVRFTELGRITEGGHTPVFDEKHYVPQAWQMLRNGGVEDNPGYWLVVHPPLGKQLIAIGEAMFGYTGFGWRFAAATCGVLTVLLVVRAARRLTRSTLLGGLAGVLLICDGLSHVQSRMGMLDAFLALFVVAAFATLLVDRDDVRARMARVVAESRAADFEHGPRLGVRWWRLATGVLLGLGCAVKWSGVYWLVAFAALLVIWDATARRAAGVPRPWAGMLRRDLLPAAWALGGAAAIAYLLPWAPWFASETGYDRYAVETEGLQPWPLVPQALQGLFVYADRVLEFHSGLTTQGQGAHPWESKPWTWPMGLRPMLYHYQSGPEIIGCGSDDCISAVMLIGTPALWWPALAVLGFGLWRAVTRRDWRWSAVLVGYGAGVLPWFVNIDRQMYFFYMTPVVPFLVAGTVLAMGEVLGRRGMTRERRQTGLIVVGLWVGAVVANFLWLWPILNGLPITQEMWDMQLWLPSWRQ</sequence>
<feature type="transmembrane region" description="Helical" evidence="10">
    <location>
        <begin position="412"/>
        <end position="429"/>
    </location>
</feature>
<dbReference type="GO" id="GO:0012505">
    <property type="term" value="C:endomembrane system"/>
    <property type="evidence" value="ECO:0007669"/>
    <property type="project" value="UniProtKB-SubCell"/>
</dbReference>
<keyword evidence="4 10" id="KW-0328">Glycosyltransferase</keyword>
<dbReference type="Pfam" id="PF16192">
    <property type="entry name" value="PMT_4TMC"/>
    <property type="match status" value="1"/>
</dbReference>
<dbReference type="Pfam" id="PF02366">
    <property type="entry name" value="PMT"/>
    <property type="match status" value="1"/>
</dbReference>
<accession>A0A1M6RIY2</accession>
<dbReference type="InterPro" id="IPR027005">
    <property type="entry name" value="PMT-like"/>
</dbReference>
<dbReference type="UniPathway" id="UPA00378"/>
<feature type="transmembrane region" description="Helical" evidence="10">
    <location>
        <begin position="495"/>
        <end position="517"/>
    </location>
</feature>
<evidence type="ECO:0000256" key="4">
    <source>
        <dbReference type="ARBA" id="ARBA00022676"/>
    </source>
</evidence>
<comment type="subcellular location">
    <subcellularLocation>
        <location evidence="10">Cell membrane</location>
    </subcellularLocation>
    <subcellularLocation>
        <location evidence="1">Endomembrane system</location>
        <topology evidence="1">Multi-pass membrane protein</topology>
    </subcellularLocation>
</comment>
<feature type="transmembrane region" description="Helical" evidence="10">
    <location>
        <begin position="188"/>
        <end position="207"/>
    </location>
</feature>
<dbReference type="STRING" id="1848.SAMN05443637_10514"/>
<evidence type="ECO:0000256" key="7">
    <source>
        <dbReference type="ARBA" id="ARBA00022989"/>
    </source>
</evidence>
<feature type="transmembrane region" description="Helical" evidence="10">
    <location>
        <begin position="164"/>
        <end position="181"/>
    </location>
</feature>
<dbReference type="EC" id="2.4.1.-" evidence="10"/>
<keyword evidence="8 10" id="KW-0472">Membrane</keyword>
<organism evidence="14 15">
    <name type="scientific">Pseudonocardia thermophila</name>
    <dbReference type="NCBI Taxonomy" id="1848"/>
    <lineage>
        <taxon>Bacteria</taxon>
        <taxon>Bacillati</taxon>
        <taxon>Actinomycetota</taxon>
        <taxon>Actinomycetes</taxon>
        <taxon>Pseudonocardiales</taxon>
        <taxon>Pseudonocardiaceae</taxon>
        <taxon>Pseudonocardia</taxon>
    </lineage>
</organism>
<protein>
    <recommendedName>
        <fullName evidence="9 10">Polyprenol-phosphate-mannose--protein mannosyltransferase</fullName>
        <ecNumber evidence="10">2.4.1.-</ecNumber>
    </recommendedName>
</protein>
<feature type="transmembrane region" description="Helical" evidence="10">
    <location>
        <begin position="292"/>
        <end position="310"/>
    </location>
</feature>
<dbReference type="InterPro" id="IPR032421">
    <property type="entry name" value="PMT_4TMC"/>
</dbReference>
<dbReference type="PANTHER" id="PTHR10050">
    <property type="entry name" value="DOLICHYL-PHOSPHATE-MANNOSE--PROTEIN MANNOSYLTRANSFERASE"/>
    <property type="match status" value="1"/>
</dbReference>
<evidence type="ECO:0000313" key="14">
    <source>
        <dbReference type="EMBL" id="SHK32389.1"/>
    </source>
</evidence>
<comment type="function">
    <text evidence="10">Protein O-mannosyltransferase that catalyzes the transfer of a single mannose residue from a polyprenol phospho-mannosyl lipidic donor to the hydroxyl group of selected serine and threonine residues in acceptor proteins.</text>
</comment>
<keyword evidence="15" id="KW-1185">Reference proteome</keyword>
<feature type="domain" description="ArnT-like N-terminal" evidence="12">
    <location>
        <begin position="126"/>
        <end position="274"/>
    </location>
</feature>
<feature type="transmembrane region" description="Helical" evidence="10">
    <location>
        <begin position="436"/>
        <end position="453"/>
    </location>
</feature>
<keyword evidence="7 10" id="KW-1133">Transmembrane helix</keyword>
<keyword evidence="6 10" id="KW-0812">Transmembrane</keyword>
<feature type="domain" description="Protein O-mannosyl-transferase C-terminal four TM" evidence="13">
    <location>
        <begin position="351"/>
        <end position="536"/>
    </location>
</feature>
<evidence type="ECO:0000259" key="12">
    <source>
        <dbReference type="Pfam" id="PF02366"/>
    </source>
</evidence>
<feature type="region of interest" description="Disordered" evidence="11">
    <location>
        <begin position="1"/>
        <end position="26"/>
    </location>
</feature>
<name>A0A1M6RIY2_PSETH</name>
<evidence type="ECO:0000256" key="6">
    <source>
        <dbReference type="ARBA" id="ARBA00022692"/>
    </source>
</evidence>
<feature type="transmembrane region" description="Helical" evidence="10">
    <location>
        <begin position="459"/>
        <end position="483"/>
    </location>
</feature>
<keyword evidence="10" id="KW-1003">Cell membrane</keyword>
<evidence type="ECO:0000256" key="9">
    <source>
        <dbReference type="ARBA" id="ARBA00093617"/>
    </source>
</evidence>
<gene>
    <name evidence="14" type="ORF">SAMN05443637_10514</name>
</gene>
<evidence type="ECO:0000256" key="1">
    <source>
        <dbReference type="ARBA" id="ARBA00004127"/>
    </source>
</evidence>
<keyword evidence="5 10" id="KW-0808">Transferase</keyword>
<evidence type="ECO:0000259" key="13">
    <source>
        <dbReference type="Pfam" id="PF16192"/>
    </source>
</evidence>
<reference evidence="14 15" key="1">
    <citation type="submission" date="2016-11" db="EMBL/GenBank/DDBJ databases">
        <authorList>
            <person name="Jaros S."/>
            <person name="Januszkiewicz K."/>
            <person name="Wedrychowicz H."/>
        </authorList>
    </citation>
    <scope>NUCLEOTIDE SEQUENCE [LARGE SCALE GENOMIC DNA]</scope>
    <source>
        <strain evidence="14 15">DSM 43832</strain>
    </source>
</reference>
<dbReference type="InterPro" id="IPR003342">
    <property type="entry name" value="ArnT-like_N"/>
</dbReference>
<evidence type="ECO:0000256" key="3">
    <source>
        <dbReference type="ARBA" id="ARBA00007222"/>
    </source>
</evidence>
<feature type="transmembrane region" description="Helical" evidence="10">
    <location>
        <begin position="137"/>
        <end position="158"/>
    </location>
</feature>
<comment type="pathway">
    <text evidence="2 10">Protein modification; protein glycosylation.</text>
</comment>
<dbReference type="GO" id="GO:0005886">
    <property type="term" value="C:plasma membrane"/>
    <property type="evidence" value="ECO:0007669"/>
    <property type="project" value="UniProtKB-SubCell"/>
</dbReference>
<evidence type="ECO:0000256" key="10">
    <source>
        <dbReference type="RuleBase" id="RU367007"/>
    </source>
</evidence>
<dbReference type="PANTHER" id="PTHR10050:SF46">
    <property type="entry name" value="PROTEIN O-MANNOSYL-TRANSFERASE 2"/>
    <property type="match status" value="1"/>
</dbReference>
<dbReference type="AlphaFoldDB" id="A0A1M6RIY2"/>
<evidence type="ECO:0000256" key="8">
    <source>
        <dbReference type="ARBA" id="ARBA00023136"/>
    </source>
</evidence>
<dbReference type="GO" id="GO:0004169">
    <property type="term" value="F:dolichyl-phosphate-mannose-protein mannosyltransferase activity"/>
    <property type="evidence" value="ECO:0007669"/>
    <property type="project" value="UniProtKB-UniRule"/>
</dbReference>
<dbReference type="Proteomes" id="UP000184363">
    <property type="component" value="Unassembled WGS sequence"/>
</dbReference>
<proteinExistence type="inferred from homology"/>
<dbReference type="EMBL" id="FRAP01000005">
    <property type="protein sequence ID" value="SHK32389.1"/>
    <property type="molecule type" value="Genomic_DNA"/>
</dbReference>
<evidence type="ECO:0000256" key="11">
    <source>
        <dbReference type="SAM" id="MobiDB-lite"/>
    </source>
</evidence>
<evidence type="ECO:0000256" key="5">
    <source>
        <dbReference type="ARBA" id="ARBA00022679"/>
    </source>
</evidence>
<comment type="similarity">
    <text evidence="3 10">Belongs to the glycosyltransferase 39 family.</text>
</comment>